<dbReference type="NCBIfam" id="TIGR02605">
    <property type="entry name" value="CxxC_CxxC_SSSS"/>
    <property type="match status" value="1"/>
</dbReference>
<dbReference type="Proteomes" id="UP000076962">
    <property type="component" value="Unassembled WGS sequence"/>
</dbReference>
<feature type="region of interest" description="Disordered" evidence="1">
    <location>
        <begin position="33"/>
        <end position="70"/>
    </location>
</feature>
<dbReference type="InterPro" id="IPR013429">
    <property type="entry name" value="Regulatory_FmdB_Zinc_ribbon"/>
</dbReference>
<name>A0A176RXV5_9GAMM</name>
<feature type="compositionally biased region" description="Basic and acidic residues" evidence="1">
    <location>
        <begin position="38"/>
        <end position="53"/>
    </location>
</feature>
<comment type="caution">
    <text evidence="2">The sequence shown here is derived from an EMBL/GenBank/DDBJ whole genome shotgun (WGS) entry which is preliminary data.</text>
</comment>
<keyword evidence="3" id="KW-1185">Reference proteome</keyword>
<dbReference type="AlphaFoldDB" id="A0A176RXV5"/>
<feature type="compositionally biased region" description="Low complexity" evidence="1">
    <location>
        <begin position="59"/>
        <end position="70"/>
    </location>
</feature>
<sequence length="70" mass="7473">MSDLPLEQCPACGQNTLKKLVSASAFHLKGTGWYKTDFSGKKTKPEDKPEEKSSPPPASSNTSSTSSTVK</sequence>
<evidence type="ECO:0000256" key="1">
    <source>
        <dbReference type="SAM" id="MobiDB-lite"/>
    </source>
</evidence>
<reference evidence="2 3" key="1">
    <citation type="submission" date="2016-05" db="EMBL/GenBank/DDBJ databases">
        <title>Single-cell genome of chain-forming Candidatus Thiomargarita nelsonii and comparison to other large sulfur-oxidizing bacteria.</title>
        <authorList>
            <person name="Winkel M."/>
            <person name="Salman V."/>
            <person name="Woyke T."/>
            <person name="Schulz-Vogt H."/>
            <person name="Richter M."/>
            <person name="Flood B."/>
            <person name="Bailey J."/>
            <person name="Amann R."/>
            <person name="Mussmann M."/>
        </authorList>
    </citation>
    <scope>NUCLEOTIDE SEQUENCE [LARGE SCALE GENOMIC DNA]</scope>
    <source>
        <strain evidence="2 3">THI036</strain>
    </source>
</reference>
<organism evidence="2 3">
    <name type="scientific">Candidatus Thiomargarita nelsonii</name>
    <dbReference type="NCBI Taxonomy" id="1003181"/>
    <lineage>
        <taxon>Bacteria</taxon>
        <taxon>Pseudomonadati</taxon>
        <taxon>Pseudomonadota</taxon>
        <taxon>Gammaproteobacteria</taxon>
        <taxon>Thiotrichales</taxon>
        <taxon>Thiotrichaceae</taxon>
        <taxon>Thiomargarita</taxon>
    </lineage>
</organism>
<dbReference type="EMBL" id="LUTY01002305">
    <property type="protein sequence ID" value="OAD20527.1"/>
    <property type="molecule type" value="Genomic_DNA"/>
</dbReference>
<gene>
    <name evidence="2" type="ORF">THIOM_003764</name>
</gene>
<proteinExistence type="predicted"/>
<evidence type="ECO:0000313" key="3">
    <source>
        <dbReference type="Proteomes" id="UP000076962"/>
    </source>
</evidence>
<accession>A0A176RXV5</accession>
<protein>
    <submittedName>
        <fullName evidence="2">FmdB family regulatory protein</fullName>
    </submittedName>
</protein>
<evidence type="ECO:0000313" key="2">
    <source>
        <dbReference type="EMBL" id="OAD20527.1"/>
    </source>
</evidence>